<comment type="caution">
    <text evidence="15">The sequence shown here is derived from an EMBL/GenBank/DDBJ whole genome shotgun (WGS) entry which is preliminary data.</text>
</comment>
<evidence type="ECO:0000256" key="2">
    <source>
        <dbReference type="ARBA" id="ARBA00004651"/>
    </source>
</evidence>
<keyword evidence="8" id="KW-0249">Electron transport</keyword>
<keyword evidence="9 13" id="KW-1133">Transmembrane helix</keyword>
<dbReference type="PANTHER" id="PTHR30529">
    <property type="entry name" value="CYTOCHROME B561"/>
    <property type="match status" value="1"/>
</dbReference>
<proteinExistence type="inferred from homology"/>
<evidence type="ECO:0000256" key="11">
    <source>
        <dbReference type="ARBA" id="ARBA00023136"/>
    </source>
</evidence>
<dbReference type="GO" id="GO:0020037">
    <property type="term" value="F:heme binding"/>
    <property type="evidence" value="ECO:0007669"/>
    <property type="project" value="TreeGrafter"/>
</dbReference>
<evidence type="ECO:0000313" key="15">
    <source>
        <dbReference type="EMBL" id="MCJ2377090.1"/>
    </source>
</evidence>
<evidence type="ECO:0000256" key="8">
    <source>
        <dbReference type="ARBA" id="ARBA00022982"/>
    </source>
</evidence>
<feature type="transmembrane region" description="Helical" evidence="13">
    <location>
        <begin position="49"/>
        <end position="67"/>
    </location>
</feature>
<dbReference type="Pfam" id="PF01292">
    <property type="entry name" value="Ni_hydr_CYTB"/>
    <property type="match status" value="1"/>
</dbReference>
<keyword evidence="4" id="KW-1003">Cell membrane</keyword>
<dbReference type="GO" id="GO:0046872">
    <property type="term" value="F:metal ion binding"/>
    <property type="evidence" value="ECO:0007669"/>
    <property type="project" value="UniProtKB-KW"/>
</dbReference>
<dbReference type="Proteomes" id="UP001139488">
    <property type="component" value="Unassembled WGS sequence"/>
</dbReference>
<comment type="cofactor">
    <cofactor evidence="1">
        <name>heme b</name>
        <dbReference type="ChEBI" id="CHEBI:60344"/>
    </cofactor>
</comment>
<evidence type="ECO:0000256" key="6">
    <source>
        <dbReference type="ARBA" id="ARBA00022692"/>
    </source>
</evidence>
<evidence type="ECO:0000256" key="10">
    <source>
        <dbReference type="ARBA" id="ARBA00023004"/>
    </source>
</evidence>
<dbReference type="GO" id="GO:0009055">
    <property type="term" value="F:electron transfer activity"/>
    <property type="evidence" value="ECO:0007669"/>
    <property type="project" value="InterPro"/>
</dbReference>
<dbReference type="InterPro" id="IPR016174">
    <property type="entry name" value="Di-haem_cyt_TM"/>
</dbReference>
<feature type="domain" description="Cytochrome b561 bacterial/Ni-hydrogenase" evidence="14">
    <location>
        <begin position="7"/>
        <end position="176"/>
    </location>
</feature>
<feature type="transmembrane region" description="Helical" evidence="13">
    <location>
        <begin position="140"/>
        <end position="160"/>
    </location>
</feature>
<evidence type="ECO:0000313" key="16">
    <source>
        <dbReference type="Proteomes" id="UP001139488"/>
    </source>
</evidence>
<evidence type="ECO:0000256" key="7">
    <source>
        <dbReference type="ARBA" id="ARBA00022723"/>
    </source>
</evidence>
<comment type="similarity">
    <text evidence="12">Belongs to the cytochrome b561 family.</text>
</comment>
<comment type="subcellular location">
    <subcellularLocation>
        <location evidence="2">Cell membrane</location>
        <topology evidence="2">Multi-pass membrane protein</topology>
    </subcellularLocation>
</comment>
<keyword evidence="7" id="KW-0479">Metal-binding</keyword>
<dbReference type="SUPFAM" id="SSF81342">
    <property type="entry name" value="Transmembrane di-heme cytochromes"/>
    <property type="match status" value="1"/>
</dbReference>
<dbReference type="InterPro" id="IPR011577">
    <property type="entry name" value="Cyt_b561_bac/Ni-Hgenase"/>
</dbReference>
<evidence type="ECO:0000256" key="1">
    <source>
        <dbReference type="ARBA" id="ARBA00001970"/>
    </source>
</evidence>
<accession>A0A9X1WCV0</accession>
<evidence type="ECO:0000256" key="3">
    <source>
        <dbReference type="ARBA" id="ARBA00022448"/>
    </source>
</evidence>
<keyword evidence="6 13" id="KW-0812">Transmembrane</keyword>
<feature type="transmembrane region" description="Helical" evidence="13">
    <location>
        <begin position="88"/>
        <end position="107"/>
    </location>
</feature>
<evidence type="ECO:0000256" key="4">
    <source>
        <dbReference type="ARBA" id="ARBA00022475"/>
    </source>
</evidence>
<keyword evidence="11 13" id="KW-0472">Membrane</keyword>
<reference evidence="15" key="1">
    <citation type="submission" date="2021-11" db="EMBL/GenBank/DDBJ databases">
        <title>Vibrio ZSDE26 sp. nov. and Vibrio ZSDZ34 sp. nov., isolated from coastal seawater in Qingdao.</title>
        <authorList>
            <person name="Zhang P."/>
        </authorList>
    </citation>
    <scope>NUCLEOTIDE SEQUENCE</scope>
    <source>
        <strain evidence="15">ZSDZ34</strain>
    </source>
</reference>
<evidence type="ECO:0000256" key="5">
    <source>
        <dbReference type="ARBA" id="ARBA00022617"/>
    </source>
</evidence>
<feature type="transmembrane region" description="Helical" evidence="13">
    <location>
        <begin position="15"/>
        <end position="34"/>
    </location>
</feature>
<dbReference type="RefSeq" id="WP_244357028.1">
    <property type="nucleotide sequence ID" value="NZ_JAJNNZ010000006.1"/>
</dbReference>
<keyword evidence="3" id="KW-0813">Transport</keyword>
<dbReference type="GO" id="GO:0005886">
    <property type="term" value="C:plasma membrane"/>
    <property type="evidence" value="ECO:0007669"/>
    <property type="project" value="UniProtKB-SubCell"/>
</dbReference>
<organism evidence="15 16">
    <name type="scientific">Vibrio gelatinilyticus</name>
    <dbReference type="NCBI Taxonomy" id="2893468"/>
    <lineage>
        <taxon>Bacteria</taxon>
        <taxon>Pseudomonadati</taxon>
        <taxon>Pseudomonadota</taxon>
        <taxon>Gammaproteobacteria</taxon>
        <taxon>Vibrionales</taxon>
        <taxon>Vibrionaceae</taxon>
        <taxon>Vibrio</taxon>
    </lineage>
</organism>
<gene>
    <name evidence="15" type="ORF">LNL84_09645</name>
</gene>
<evidence type="ECO:0000256" key="9">
    <source>
        <dbReference type="ARBA" id="ARBA00022989"/>
    </source>
</evidence>
<dbReference type="Gene3D" id="1.20.950.20">
    <property type="entry name" value="Transmembrane di-heme cytochromes, Chain C"/>
    <property type="match status" value="2"/>
</dbReference>
<dbReference type="InterPro" id="IPR052168">
    <property type="entry name" value="Cytochrome_b561_oxidase"/>
</dbReference>
<protein>
    <submittedName>
        <fullName evidence="15">Cytochrome b</fullName>
    </submittedName>
</protein>
<sequence>MSSPVRNYNLISRTLHWISALTVFSLFGVGLWMVDLSYYSEWYKTAPQWHKSIGLILAAATIFRLVWKALSAEPRVEGSRFEMKAATMAHHTLYLLLFGLFVSGYLISTSDGRGIEVFGWFTVPAMGELFANQSDVAGEIHYYCGWAVIALSALHALAALKHHFINKDNTLKKMLGAVK</sequence>
<evidence type="ECO:0000256" key="13">
    <source>
        <dbReference type="SAM" id="Phobius"/>
    </source>
</evidence>
<keyword evidence="5" id="KW-0349">Heme</keyword>
<dbReference type="PANTHER" id="PTHR30529:SF1">
    <property type="entry name" value="CYTOCHROME B561 HOMOLOG 2"/>
    <property type="match status" value="1"/>
</dbReference>
<dbReference type="EMBL" id="JAJNNZ010000006">
    <property type="protein sequence ID" value="MCJ2377090.1"/>
    <property type="molecule type" value="Genomic_DNA"/>
</dbReference>
<dbReference type="GO" id="GO:0022904">
    <property type="term" value="P:respiratory electron transport chain"/>
    <property type="evidence" value="ECO:0007669"/>
    <property type="project" value="InterPro"/>
</dbReference>
<keyword evidence="16" id="KW-1185">Reference proteome</keyword>
<evidence type="ECO:0000256" key="12">
    <source>
        <dbReference type="ARBA" id="ARBA00037975"/>
    </source>
</evidence>
<dbReference type="AlphaFoldDB" id="A0A9X1WCV0"/>
<evidence type="ECO:0000259" key="14">
    <source>
        <dbReference type="Pfam" id="PF01292"/>
    </source>
</evidence>
<keyword evidence="10" id="KW-0408">Iron</keyword>
<name>A0A9X1WCV0_9VIBR</name>